<comment type="caution">
    <text evidence="4">The sequence shown here is derived from an EMBL/GenBank/DDBJ whole genome shotgun (WGS) entry which is preliminary data.</text>
</comment>
<gene>
    <name evidence="4" type="ORF">N7460_006914</name>
</gene>
<feature type="compositionally biased region" description="Basic and acidic residues" evidence="2">
    <location>
        <begin position="445"/>
        <end position="461"/>
    </location>
</feature>
<dbReference type="AlphaFoldDB" id="A0AAD6IBI4"/>
<feature type="domain" description="HTH CENPB-type" evidence="3">
    <location>
        <begin position="50"/>
        <end position="121"/>
    </location>
</feature>
<feature type="region of interest" description="Disordered" evidence="2">
    <location>
        <begin position="438"/>
        <end position="461"/>
    </location>
</feature>
<proteinExistence type="predicted"/>
<reference evidence="4" key="2">
    <citation type="submission" date="2023-01" db="EMBL/GenBank/DDBJ databases">
        <authorList>
            <person name="Petersen C."/>
        </authorList>
    </citation>
    <scope>NUCLEOTIDE SEQUENCE</scope>
    <source>
        <strain evidence="4">IBT 15450</strain>
    </source>
</reference>
<dbReference type="GO" id="GO:0003677">
    <property type="term" value="F:DNA binding"/>
    <property type="evidence" value="ECO:0007669"/>
    <property type="project" value="UniProtKB-KW"/>
</dbReference>
<evidence type="ECO:0000313" key="4">
    <source>
        <dbReference type="EMBL" id="KAJ6041524.1"/>
    </source>
</evidence>
<protein>
    <recommendedName>
        <fullName evidence="3">HTH CENPB-type domain-containing protein</fullName>
    </recommendedName>
</protein>
<evidence type="ECO:0000256" key="1">
    <source>
        <dbReference type="ARBA" id="ARBA00023125"/>
    </source>
</evidence>
<evidence type="ECO:0000256" key="2">
    <source>
        <dbReference type="SAM" id="MobiDB-lite"/>
    </source>
</evidence>
<dbReference type="Pfam" id="PF03184">
    <property type="entry name" value="DDE_1"/>
    <property type="match status" value="1"/>
</dbReference>
<dbReference type="EMBL" id="JAQJZL010000005">
    <property type="protein sequence ID" value="KAJ6041524.1"/>
    <property type="molecule type" value="Genomic_DNA"/>
</dbReference>
<organism evidence="4 5">
    <name type="scientific">Penicillium canescens</name>
    <dbReference type="NCBI Taxonomy" id="5083"/>
    <lineage>
        <taxon>Eukaryota</taxon>
        <taxon>Fungi</taxon>
        <taxon>Dikarya</taxon>
        <taxon>Ascomycota</taxon>
        <taxon>Pezizomycotina</taxon>
        <taxon>Eurotiomycetes</taxon>
        <taxon>Eurotiomycetidae</taxon>
        <taxon>Eurotiales</taxon>
        <taxon>Aspergillaceae</taxon>
        <taxon>Penicillium</taxon>
    </lineage>
</organism>
<reference evidence="4" key="1">
    <citation type="journal article" date="2023" name="IMA Fungus">
        <title>Comparative genomic study of the Penicillium genus elucidates a diverse pangenome and 15 lateral gene transfer events.</title>
        <authorList>
            <person name="Petersen C."/>
            <person name="Sorensen T."/>
            <person name="Nielsen M.R."/>
            <person name="Sondergaard T.E."/>
            <person name="Sorensen J.L."/>
            <person name="Fitzpatrick D.A."/>
            <person name="Frisvad J.C."/>
            <person name="Nielsen K.L."/>
        </authorList>
    </citation>
    <scope>NUCLEOTIDE SEQUENCE</scope>
    <source>
        <strain evidence="4">IBT 15450</strain>
    </source>
</reference>
<evidence type="ECO:0000313" key="5">
    <source>
        <dbReference type="Proteomes" id="UP001219568"/>
    </source>
</evidence>
<dbReference type="InterPro" id="IPR004875">
    <property type="entry name" value="DDE_SF_endonuclease_dom"/>
</dbReference>
<dbReference type="InterPro" id="IPR006600">
    <property type="entry name" value="HTH_CenpB_DNA-bd_dom"/>
</dbReference>
<dbReference type="Proteomes" id="UP001219568">
    <property type="component" value="Unassembled WGS sequence"/>
</dbReference>
<name>A0AAD6IBI4_PENCN</name>
<evidence type="ECO:0000259" key="3">
    <source>
        <dbReference type="PROSITE" id="PS51253"/>
    </source>
</evidence>
<accession>A0AAD6IBI4</accession>
<keyword evidence="1" id="KW-0238">DNA-binding</keyword>
<keyword evidence="5" id="KW-1185">Reference proteome</keyword>
<dbReference type="PROSITE" id="PS51253">
    <property type="entry name" value="HTH_CENPB"/>
    <property type="match status" value="1"/>
</dbReference>
<sequence length="577" mass="65187">MSDENELKIANALAAYHDRNEPKIKPLAREFDVSYQTLLGCIRGAGSASGRPATNKALDSVQDKALLDWIIFMDSCGAPPTALSIQQRADDIIHRSDPDRKPLWHGWGLAFTKRLPKLAPHLHFIKQKPKDPKRMGAEDVGLTEMWYDRLEQCIKQYGFRPKDIYNMDETGFRIGEGKAQKVVSASPISFTATGGHSESITVIECIAADGWKTPPWFLVKAQYHQECWYIDEMPDDWTIKPTPKGYSSYTTALEWLDSFIEATNHRVYRHKYAESDDELAEARGHGGRRRYGQDAAIRQEIKAIREEEDRVHCRGYRLLLFDGHKSHCRFFREIVKVREGMDALSEHVIKEGFRLTGIVPIDAQLAMEQEIRDANDETNDIWLDGFPDRDGDAAQDRELASSITMSPPRDVLDTKSTSQKLLNDIADARRRLATLKRTATSIRKRNNESAKERNHRENGERRRLKSFLSIVERVLHRSTLICSTAGNSTEGLAQFRADNQLLLTHTHNRTTRPSGRQIRIVGPLTKGDANKDIRKRELKEIDQAEKKGECQPKYAGAAAADVTAADVTAADVTAADA</sequence>